<dbReference type="EMBL" id="SPHZ02000003">
    <property type="protein sequence ID" value="KAF0925931.1"/>
    <property type="molecule type" value="Genomic_DNA"/>
</dbReference>
<evidence type="ECO:0000313" key="1">
    <source>
        <dbReference type="EMBL" id="KAF0925931.1"/>
    </source>
</evidence>
<reference evidence="1 2" key="1">
    <citation type="submission" date="2019-11" db="EMBL/GenBank/DDBJ databases">
        <title>Whole genome sequence of Oryza granulata.</title>
        <authorList>
            <person name="Li W."/>
        </authorList>
    </citation>
    <scope>NUCLEOTIDE SEQUENCE [LARGE SCALE GENOMIC DNA]</scope>
    <source>
        <strain evidence="2">cv. Menghai</strain>
        <tissue evidence="1">Leaf</tissue>
    </source>
</reference>
<accession>A0A6G1EMS7</accession>
<sequence>MVEALGHPCRRVRRCTTQLISLACDDGCFDRLRKKMARQATNFLFAVCIDALEMLDYTMIIWGKERAKGCYVFESEVDEG</sequence>
<proteinExistence type="predicted"/>
<dbReference type="AlphaFoldDB" id="A0A6G1EMS7"/>
<name>A0A6G1EMS7_9ORYZ</name>
<keyword evidence="2" id="KW-1185">Reference proteome</keyword>
<protein>
    <submittedName>
        <fullName evidence="1">Uncharacterized protein</fullName>
    </submittedName>
</protein>
<evidence type="ECO:0000313" key="2">
    <source>
        <dbReference type="Proteomes" id="UP000479710"/>
    </source>
</evidence>
<dbReference type="Proteomes" id="UP000479710">
    <property type="component" value="Unassembled WGS sequence"/>
</dbReference>
<gene>
    <name evidence="1" type="ORF">E2562_018733</name>
</gene>
<organism evidence="1 2">
    <name type="scientific">Oryza meyeriana var. granulata</name>
    <dbReference type="NCBI Taxonomy" id="110450"/>
    <lineage>
        <taxon>Eukaryota</taxon>
        <taxon>Viridiplantae</taxon>
        <taxon>Streptophyta</taxon>
        <taxon>Embryophyta</taxon>
        <taxon>Tracheophyta</taxon>
        <taxon>Spermatophyta</taxon>
        <taxon>Magnoliopsida</taxon>
        <taxon>Liliopsida</taxon>
        <taxon>Poales</taxon>
        <taxon>Poaceae</taxon>
        <taxon>BOP clade</taxon>
        <taxon>Oryzoideae</taxon>
        <taxon>Oryzeae</taxon>
        <taxon>Oryzinae</taxon>
        <taxon>Oryza</taxon>
        <taxon>Oryza meyeriana</taxon>
    </lineage>
</organism>
<comment type="caution">
    <text evidence="1">The sequence shown here is derived from an EMBL/GenBank/DDBJ whole genome shotgun (WGS) entry which is preliminary data.</text>
</comment>